<dbReference type="Pfam" id="PF04717">
    <property type="entry name" value="Phage_base_V"/>
    <property type="match status" value="1"/>
</dbReference>
<proteinExistence type="predicted"/>
<dbReference type="SUPFAM" id="SSF69255">
    <property type="entry name" value="gp5 N-terminal domain-like"/>
    <property type="match status" value="1"/>
</dbReference>
<dbReference type="Gene3D" id="2.30.110.50">
    <property type="match status" value="1"/>
</dbReference>
<feature type="compositionally biased region" description="Low complexity" evidence="1">
    <location>
        <begin position="459"/>
        <end position="469"/>
    </location>
</feature>
<feature type="domain" description="Gp5/Type VI secretion system Vgr protein OB-fold" evidence="2">
    <location>
        <begin position="367"/>
        <end position="447"/>
    </location>
</feature>
<keyword evidence="4" id="KW-1185">Reference proteome</keyword>
<dbReference type="InterPro" id="IPR006531">
    <property type="entry name" value="Gp5/Vgr_OB"/>
</dbReference>
<comment type="caution">
    <text evidence="3">The sequence shown here is derived from an EMBL/GenBank/DDBJ whole genome shotgun (WGS) entry which is preliminary data.</text>
</comment>
<protein>
    <submittedName>
        <fullName evidence="3">Phage baseplate assembly protein V</fullName>
    </submittedName>
</protein>
<accession>A0ABV3ZEX2</accession>
<gene>
    <name evidence="3" type="ORF">QTN47_11525</name>
</gene>
<name>A0ABV3ZEX2_9BACT</name>
<organism evidence="3 4">
    <name type="scientific">Danxiaibacter flavus</name>
    <dbReference type="NCBI Taxonomy" id="3049108"/>
    <lineage>
        <taxon>Bacteria</taxon>
        <taxon>Pseudomonadati</taxon>
        <taxon>Bacteroidota</taxon>
        <taxon>Chitinophagia</taxon>
        <taxon>Chitinophagales</taxon>
        <taxon>Chitinophagaceae</taxon>
        <taxon>Danxiaibacter</taxon>
    </lineage>
</organism>
<reference evidence="3 4" key="1">
    <citation type="submission" date="2023-07" db="EMBL/GenBank/DDBJ databases">
        <authorList>
            <person name="Lian W.-H."/>
        </authorList>
    </citation>
    <scope>NUCLEOTIDE SEQUENCE [LARGE SCALE GENOMIC DNA]</scope>
    <source>
        <strain evidence="3 4">SYSU DXS3180</strain>
    </source>
</reference>
<dbReference type="SUPFAM" id="SSF69349">
    <property type="entry name" value="Phage fibre proteins"/>
    <property type="match status" value="1"/>
</dbReference>
<dbReference type="RefSeq" id="WP_369329538.1">
    <property type="nucleotide sequence ID" value="NZ_JAULBC010000003.1"/>
</dbReference>
<dbReference type="Gene3D" id="3.55.50.10">
    <property type="entry name" value="Baseplate protein-like domains"/>
    <property type="match status" value="1"/>
</dbReference>
<dbReference type="Gene3D" id="2.40.50.230">
    <property type="entry name" value="Gp5 N-terminal domain"/>
    <property type="match status" value="1"/>
</dbReference>
<dbReference type="Proteomes" id="UP001560573">
    <property type="component" value="Unassembled WGS sequence"/>
</dbReference>
<evidence type="ECO:0000259" key="2">
    <source>
        <dbReference type="Pfam" id="PF04717"/>
    </source>
</evidence>
<dbReference type="EMBL" id="JAULBC010000003">
    <property type="protein sequence ID" value="MEX6688130.1"/>
    <property type="molecule type" value="Genomic_DNA"/>
</dbReference>
<evidence type="ECO:0000256" key="1">
    <source>
        <dbReference type="SAM" id="MobiDB-lite"/>
    </source>
</evidence>
<dbReference type="Pfam" id="PF05954">
    <property type="entry name" value="Phage_GPD"/>
    <property type="match status" value="1"/>
</dbReference>
<dbReference type="SUPFAM" id="SSF69279">
    <property type="entry name" value="Phage tail proteins"/>
    <property type="match status" value="1"/>
</dbReference>
<sequence>MQNQVVADIEIEDQKIAYYSAVVIRQSFNAHHEFAIRIKYDVLEKIGSFSLSNAQKLIGKSAVIKLKQADSLDIAYEFRGLICEINMEQSDNFTSDFVLKGFSPTILMETGPNLASFYKKNLKQIVQKLTQPASQNCSVKINPSHSATLNYISQYRESTFNFLNRLSSDFSEWFYYDGKDLFFGRPSSSPNIDITYGEDVHSMQIKLQLLPLAFNSYAYLSKDDSFISSDAPSSVSGLDQYANHALQESNKIFAEPVSFPIKQRVESKSDLDGFVKKQKAAMAADLEILSGSGDNPALCIGAIANLKISALDNTTVNKDDGGKFLITAIEHHITENGKYYNNFEGIPSGMEIIPVKNIQPVNAEPQIATVKDNKDPDNMGRVRVQMLWQQPINEMTDWVRVMTPDAGGGKGGAKNRGLVVIPEPGDQVVVCFRYNDPNRPFVMGSMFHGKTGGGGGQGNNSKSLNSKSGHTLSFDDGKGISIIDKTTNNKIEIDGTNTITITAAQKIEFTNGKSTITMDGDTITISAAHIDLGGSDDVSVHSGDNGMSAAKGGDVSLSGKKTTVSGSTEANLTGAKSTVNGDTEATLNGGGTTTVSAGGKVAVQGAIVALN</sequence>
<feature type="region of interest" description="Disordered" evidence="1">
    <location>
        <begin position="450"/>
        <end position="469"/>
    </location>
</feature>
<evidence type="ECO:0000313" key="3">
    <source>
        <dbReference type="EMBL" id="MEX6688130.1"/>
    </source>
</evidence>
<dbReference type="InterPro" id="IPR037026">
    <property type="entry name" value="Vgr_OB-fold_dom_sf"/>
</dbReference>
<evidence type="ECO:0000313" key="4">
    <source>
        <dbReference type="Proteomes" id="UP001560573"/>
    </source>
</evidence>